<dbReference type="Pfam" id="PF13685">
    <property type="entry name" value="Fe-ADH_2"/>
    <property type="match status" value="1"/>
</dbReference>
<dbReference type="InterPro" id="IPR032837">
    <property type="entry name" value="G1PDH"/>
</dbReference>
<evidence type="ECO:0000256" key="5">
    <source>
        <dbReference type="ARBA" id="ARBA00023002"/>
    </source>
</evidence>
<proteinExistence type="predicted"/>
<dbReference type="Proteomes" id="UP001589619">
    <property type="component" value="Unassembled WGS sequence"/>
</dbReference>
<evidence type="ECO:0000256" key="6">
    <source>
        <dbReference type="ARBA" id="ARBA00023027"/>
    </source>
</evidence>
<keyword evidence="11" id="KW-1185">Reference proteome</keyword>
<dbReference type="InterPro" id="IPR016205">
    <property type="entry name" value="Glycerol_DH"/>
</dbReference>
<accession>A0ABV5VWV1</accession>
<keyword evidence="9" id="KW-1208">Phospholipid metabolism</keyword>
<dbReference type="Gene3D" id="1.20.1090.10">
    <property type="entry name" value="Dehydroquinate synthase-like - alpha domain"/>
    <property type="match status" value="1"/>
</dbReference>
<evidence type="ECO:0000256" key="8">
    <source>
        <dbReference type="ARBA" id="ARBA00023209"/>
    </source>
</evidence>
<dbReference type="SUPFAM" id="SSF56796">
    <property type="entry name" value="Dehydroquinate synthase-like"/>
    <property type="match status" value="1"/>
</dbReference>
<evidence type="ECO:0000313" key="10">
    <source>
        <dbReference type="EMBL" id="MFB9752755.1"/>
    </source>
</evidence>
<evidence type="ECO:0000256" key="1">
    <source>
        <dbReference type="ARBA" id="ARBA00022490"/>
    </source>
</evidence>
<comment type="caution">
    <text evidence="10">The sequence shown here is derived from an EMBL/GenBank/DDBJ whole genome shotgun (WGS) entry which is preliminary data.</text>
</comment>
<dbReference type="EC" id="1.1.1.261" evidence="10"/>
<dbReference type="GO" id="GO:0050492">
    <property type="term" value="F:glycerol-1-phosphate dehydrogenase [NAD(P)+] activity"/>
    <property type="evidence" value="ECO:0007669"/>
    <property type="project" value="UniProtKB-EC"/>
</dbReference>
<organism evidence="10 11">
    <name type="scientific">Paenibacillus hodogayensis</name>
    <dbReference type="NCBI Taxonomy" id="279208"/>
    <lineage>
        <taxon>Bacteria</taxon>
        <taxon>Bacillati</taxon>
        <taxon>Bacillota</taxon>
        <taxon>Bacilli</taxon>
        <taxon>Bacillales</taxon>
        <taxon>Paenibacillaceae</taxon>
        <taxon>Paenibacillus</taxon>
    </lineage>
</organism>
<name>A0ABV5VWV1_9BACL</name>
<keyword evidence="4" id="KW-0521">NADP</keyword>
<sequence>MNNTAESVLRQSAEQLAGVSFHCPCGREHEVHIRKFVLEEGALYRTYGLIRELGLGRKALLVADRASYAAAGETLAGELSRQGMDIRLSVFPEEQWYAEEKAIVRVLIDLEPDTELVIAVGSGTINDIVRFVSSKAKLPYIVAATAPSMDGYASTASPLLVNGFKKTYALASPVAVVGDLTVLRQAPADRAAAGVGDMLAKITALCDWLLASVVEQEYYCDIVAGLMVRALTGIIDSIGAIRDGEEQATRLLMEGLVLSGIAMQMVGSSRPASGAEHHLSHYWEMKHFAAGHKPELHGIKVGVATPVIAKLYEKLLQTDVETIAMREKPAERREQWERDIRRCYGALAEEIIAANRGLLLPQPELDIRRDRLVAHWPGLKSRLRAILDLASDLPDLLRQAGAPAKPEQIGIGGEELAEALRMAKEVRSRYTILQLADQADWLEPFAEEMAVGVRA</sequence>
<evidence type="ECO:0000256" key="7">
    <source>
        <dbReference type="ARBA" id="ARBA00023098"/>
    </source>
</evidence>
<keyword evidence="2" id="KW-0444">Lipid biosynthesis</keyword>
<dbReference type="EMBL" id="JBHMAG010000012">
    <property type="protein sequence ID" value="MFB9752755.1"/>
    <property type="molecule type" value="Genomic_DNA"/>
</dbReference>
<gene>
    <name evidence="10" type="ORF">ACFFNY_14410</name>
</gene>
<evidence type="ECO:0000256" key="9">
    <source>
        <dbReference type="ARBA" id="ARBA00023264"/>
    </source>
</evidence>
<keyword evidence="1" id="KW-0963">Cytoplasm</keyword>
<keyword evidence="7" id="KW-0443">Lipid metabolism</keyword>
<keyword evidence="3" id="KW-0479">Metal-binding</keyword>
<dbReference type="RefSeq" id="WP_344903358.1">
    <property type="nucleotide sequence ID" value="NZ_BAAAYO010000001.1"/>
</dbReference>
<evidence type="ECO:0000313" key="11">
    <source>
        <dbReference type="Proteomes" id="UP001589619"/>
    </source>
</evidence>
<dbReference type="CDD" id="cd08175">
    <property type="entry name" value="G1PDH"/>
    <property type="match status" value="1"/>
</dbReference>
<dbReference type="PANTHER" id="PTHR43616:SF5">
    <property type="entry name" value="GLYCEROL DEHYDROGENASE 1"/>
    <property type="match status" value="1"/>
</dbReference>
<evidence type="ECO:0000256" key="3">
    <source>
        <dbReference type="ARBA" id="ARBA00022723"/>
    </source>
</evidence>
<dbReference type="Gene3D" id="3.40.50.1970">
    <property type="match status" value="1"/>
</dbReference>
<keyword evidence="8" id="KW-0594">Phospholipid biosynthesis</keyword>
<protein>
    <submittedName>
        <fullName evidence="10">Sn-glycerol-1-phosphate dehydrogenase</fullName>
        <ecNumber evidence="10">1.1.1.261</ecNumber>
    </submittedName>
</protein>
<keyword evidence="6" id="KW-0520">NAD</keyword>
<dbReference type="PANTHER" id="PTHR43616">
    <property type="entry name" value="GLYCEROL DEHYDROGENASE"/>
    <property type="match status" value="1"/>
</dbReference>
<evidence type="ECO:0000256" key="2">
    <source>
        <dbReference type="ARBA" id="ARBA00022516"/>
    </source>
</evidence>
<evidence type="ECO:0000256" key="4">
    <source>
        <dbReference type="ARBA" id="ARBA00022857"/>
    </source>
</evidence>
<reference evidence="10 11" key="1">
    <citation type="submission" date="2024-09" db="EMBL/GenBank/DDBJ databases">
        <authorList>
            <person name="Sun Q."/>
            <person name="Mori K."/>
        </authorList>
    </citation>
    <scope>NUCLEOTIDE SEQUENCE [LARGE SCALE GENOMIC DNA]</scope>
    <source>
        <strain evidence="10 11">JCM 12520</strain>
    </source>
</reference>
<keyword evidence="5 10" id="KW-0560">Oxidoreductase</keyword>